<dbReference type="Gene3D" id="1.10.260.40">
    <property type="entry name" value="lambda repressor-like DNA-binding domains"/>
    <property type="match status" value="1"/>
</dbReference>
<dbReference type="PROSITE" id="PS50943">
    <property type="entry name" value="HTH_CROC1"/>
    <property type="match status" value="1"/>
</dbReference>
<dbReference type="GO" id="GO:0003677">
    <property type="term" value="F:DNA binding"/>
    <property type="evidence" value="ECO:0007669"/>
    <property type="project" value="InterPro"/>
</dbReference>
<dbReference type="Gene3D" id="2.10.109.10">
    <property type="entry name" value="Umud Fragment, subunit A"/>
    <property type="match status" value="1"/>
</dbReference>
<organism evidence="3 4">
    <name type="scientific">Caulobacter phage CcrSC</name>
    <dbReference type="NCBI Taxonomy" id="2283272"/>
    <lineage>
        <taxon>Viruses</taxon>
        <taxon>Duplodnaviria</taxon>
        <taxon>Heunggongvirae</taxon>
        <taxon>Uroviricota</taxon>
        <taxon>Caudoviricetes</taxon>
        <taxon>Jeanschmidtviridae</taxon>
        <taxon>Bertelyvirus</taxon>
        <taxon>Bertelyvirus SC</taxon>
    </lineage>
</organism>
<accession>A0A385EG10</accession>
<evidence type="ECO:0000313" key="4">
    <source>
        <dbReference type="Proteomes" id="UP000259683"/>
    </source>
</evidence>
<reference evidence="3" key="2">
    <citation type="submission" date="2021-07" db="EMBL/GenBank/DDBJ databases">
        <title>Giant CbK-like Caulobacter bacteriophages have genetically divergent genomes.</title>
        <authorList>
            <person name="Wilson K."/>
            <person name="Ely B."/>
        </authorList>
    </citation>
    <scope>NUCLEOTIDE SEQUENCE</scope>
</reference>
<evidence type="ECO:0000313" key="3">
    <source>
        <dbReference type="EMBL" id="AXQ69788.1"/>
    </source>
</evidence>
<reference evidence="3" key="1">
    <citation type="submission" date="2018-07" db="EMBL/GenBank/DDBJ databases">
        <authorList>
            <person name="Wilson K.M."/>
            <person name="Ely B."/>
        </authorList>
    </citation>
    <scope>NUCLEOTIDE SEQUENCE</scope>
</reference>
<dbReference type="SUPFAM" id="SSF47413">
    <property type="entry name" value="lambda repressor-like DNA-binding domains"/>
    <property type="match status" value="1"/>
</dbReference>
<dbReference type="Pfam" id="PF01381">
    <property type="entry name" value="HTH_3"/>
    <property type="match status" value="1"/>
</dbReference>
<dbReference type="InterPro" id="IPR001387">
    <property type="entry name" value="Cro/C1-type_HTH"/>
</dbReference>
<name>A0A385EG10_9CAUD</name>
<feature type="domain" description="HTH cro/C1-type" evidence="2">
    <location>
        <begin position="42"/>
        <end position="96"/>
    </location>
</feature>
<dbReference type="InterPro" id="IPR010982">
    <property type="entry name" value="Lambda_DNA-bd_dom_sf"/>
</dbReference>
<feature type="compositionally biased region" description="Low complexity" evidence="1">
    <location>
        <begin position="1"/>
        <end position="17"/>
    </location>
</feature>
<gene>
    <name evidence="3" type="ORF">CcrSC_gp206</name>
</gene>
<evidence type="ECO:0000259" key="2">
    <source>
        <dbReference type="PROSITE" id="PS50943"/>
    </source>
</evidence>
<proteinExistence type="predicted"/>
<protein>
    <submittedName>
        <fullName evidence="3">HTH DNA binding protein</fullName>
    </submittedName>
</protein>
<dbReference type="CDD" id="cd00093">
    <property type="entry name" value="HTH_XRE"/>
    <property type="match status" value="1"/>
</dbReference>
<dbReference type="EMBL" id="MH588547">
    <property type="protein sequence ID" value="AXQ69788.1"/>
    <property type="molecule type" value="Genomic_DNA"/>
</dbReference>
<sequence length="232" mass="25295">MRAAPAASSRTAAQKAPARTKSSRTTNVWMRNGDESTIPGRLTSRRVQLGMDQIDVANKMGVARAAYSQYETGKVTPTLDKIIKAAEALETTPQWIAFGGMNHEIPILTYNSSNRTWVNTDQTWPVPASWIKDRLSNVDPHKLDAYEATTSSPSAMVQAGDVVLVDREEKPGTRLYQEFVFAMDGECLTDNLRKTDGGYLVGLAEEGGKQPVLVNARAIRILGKVVAVFGAP</sequence>
<dbReference type="Proteomes" id="UP000259683">
    <property type="component" value="Segment"/>
</dbReference>
<feature type="region of interest" description="Disordered" evidence="1">
    <location>
        <begin position="1"/>
        <end position="39"/>
    </location>
</feature>
<dbReference type="SMART" id="SM00530">
    <property type="entry name" value="HTH_XRE"/>
    <property type="match status" value="1"/>
</dbReference>
<evidence type="ECO:0000256" key="1">
    <source>
        <dbReference type="SAM" id="MobiDB-lite"/>
    </source>
</evidence>
<keyword evidence="4" id="KW-1185">Reference proteome</keyword>